<gene>
    <name evidence="2" type="ORF">OVN18_12985</name>
</gene>
<evidence type="ECO:0000313" key="3">
    <source>
        <dbReference type="Proteomes" id="UP001164706"/>
    </source>
</evidence>
<dbReference type="RefSeq" id="WP_267781186.1">
    <property type="nucleotide sequence ID" value="NZ_CP113089.1"/>
</dbReference>
<dbReference type="InterPro" id="IPR018656">
    <property type="entry name" value="DUF2087"/>
</dbReference>
<accession>A0A9E8MKT2</accession>
<sequence>MTDEWRSVIAVLANDEGRRMLARLILGESLDSATAELSVGRREKVVRSLERSGLLDDHSGALREQRFRELLEAAPAPRATGVERYLDGERIRQWPARPADRLALLRWVATRALAAGEVVDERTMNERLARVSDDTALLRRYLVDHGLVERRADGSQYALVADRGALENLVRERLAGYDPLGELVADRRRDDARDDGLPDARP</sequence>
<name>A0A9E8MKT2_9MICO</name>
<dbReference type="Pfam" id="PF09860">
    <property type="entry name" value="DUF2087"/>
    <property type="match status" value="1"/>
</dbReference>
<dbReference type="EMBL" id="CP113089">
    <property type="protein sequence ID" value="WAB81429.1"/>
    <property type="molecule type" value="Genomic_DNA"/>
</dbReference>
<reference evidence="2" key="1">
    <citation type="submission" date="2022-11" db="EMBL/GenBank/DDBJ databases">
        <title>Description of Microcella daejonensis nov. sp, isolated from riverside soil.</title>
        <authorList>
            <person name="Molina K.M."/>
            <person name="Kim S.B."/>
        </authorList>
    </citation>
    <scope>NUCLEOTIDE SEQUENCE</scope>
    <source>
        <strain evidence="2">MMS21-STM12</strain>
    </source>
</reference>
<dbReference type="AlphaFoldDB" id="A0A9E8MKT2"/>
<dbReference type="KEGG" id="mdb:OVN18_12985"/>
<protein>
    <submittedName>
        <fullName evidence="2">DUF2087 domain-containing protein</fullName>
    </submittedName>
</protein>
<feature type="domain" description="DUF2087" evidence="1">
    <location>
        <begin position="90"/>
        <end position="158"/>
    </location>
</feature>
<evidence type="ECO:0000313" key="2">
    <source>
        <dbReference type="EMBL" id="WAB81429.1"/>
    </source>
</evidence>
<evidence type="ECO:0000259" key="1">
    <source>
        <dbReference type="Pfam" id="PF09860"/>
    </source>
</evidence>
<organism evidence="2 3">
    <name type="scientific">Microcella daejeonensis</name>
    <dbReference type="NCBI Taxonomy" id="2994971"/>
    <lineage>
        <taxon>Bacteria</taxon>
        <taxon>Bacillati</taxon>
        <taxon>Actinomycetota</taxon>
        <taxon>Actinomycetes</taxon>
        <taxon>Micrococcales</taxon>
        <taxon>Microbacteriaceae</taxon>
        <taxon>Microcella</taxon>
    </lineage>
</organism>
<dbReference type="Proteomes" id="UP001164706">
    <property type="component" value="Chromosome"/>
</dbReference>
<keyword evidence="3" id="KW-1185">Reference proteome</keyword>
<proteinExistence type="predicted"/>